<evidence type="ECO:0000313" key="2">
    <source>
        <dbReference type="EnsemblPlants" id="MELO3C002688.2.1"/>
    </source>
</evidence>
<dbReference type="Gramene" id="MELO3C002688.2.1">
    <property type="protein sequence ID" value="MELO3C002688.2.1"/>
    <property type="gene ID" value="MELO3C002688.2"/>
</dbReference>
<feature type="compositionally biased region" description="Polar residues" evidence="1">
    <location>
        <begin position="1"/>
        <end position="13"/>
    </location>
</feature>
<proteinExistence type="predicted"/>
<accession>A0A9I9CF89</accession>
<dbReference type="AlphaFoldDB" id="A0A9I9CF89"/>
<organism evidence="2">
    <name type="scientific">Cucumis melo</name>
    <name type="common">Muskmelon</name>
    <dbReference type="NCBI Taxonomy" id="3656"/>
    <lineage>
        <taxon>Eukaryota</taxon>
        <taxon>Viridiplantae</taxon>
        <taxon>Streptophyta</taxon>
        <taxon>Embryophyta</taxon>
        <taxon>Tracheophyta</taxon>
        <taxon>Spermatophyta</taxon>
        <taxon>Magnoliopsida</taxon>
        <taxon>eudicotyledons</taxon>
        <taxon>Gunneridae</taxon>
        <taxon>Pentapetalae</taxon>
        <taxon>rosids</taxon>
        <taxon>fabids</taxon>
        <taxon>Cucurbitales</taxon>
        <taxon>Cucurbitaceae</taxon>
        <taxon>Benincaseae</taxon>
        <taxon>Cucumis</taxon>
    </lineage>
</organism>
<name>A0A9I9CF89_CUCME</name>
<evidence type="ECO:0000256" key="1">
    <source>
        <dbReference type="SAM" id="MobiDB-lite"/>
    </source>
</evidence>
<protein>
    <submittedName>
        <fullName evidence="2">Uncharacterized protein</fullName>
    </submittedName>
</protein>
<reference evidence="2" key="1">
    <citation type="submission" date="2023-03" db="UniProtKB">
        <authorList>
            <consortium name="EnsemblPlants"/>
        </authorList>
    </citation>
    <scope>IDENTIFICATION</scope>
</reference>
<feature type="region of interest" description="Disordered" evidence="1">
    <location>
        <begin position="1"/>
        <end position="33"/>
    </location>
</feature>
<dbReference type="EnsemblPlants" id="MELO3C002688.2.1">
    <property type="protein sequence ID" value="MELO3C002688.2.1"/>
    <property type="gene ID" value="MELO3C002688.2"/>
</dbReference>
<sequence length="108" mass="12204">MGSTQHVTAKLPSTTPPTPTRRRIHTTSVSSSAPYPQYHLIQPVRNIQTKKIHQINGLYCIHNLNHSHTKKTPIRVKEQFRRHPAVTQSNGSYGSRQIRAAKLKGSVF</sequence>